<reference evidence="1 2" key="1">
    <citation type="submission" date="2015-04" db="EMBL/GenBank/DDBJ databases">
        <authorList>
            <person name="Syromyatnikov M.Y."/>
            <person name="Popov V.N."/>
        </authorList>
    </citation>
    <scope>NUCLEOTIDE SEQUENCE [LARGE SCALE GENOMIC DNA]</scope>
</reference>
<evidence type="ECO:0000313" key="2">
    <source>
        <dbReference type="Proteomes" id="UP000183832"/>
    </source>
</evidence>
<keyword evidence="2" id="KW-1185">Reference proteome</keyword>
<accession>A0A1J1HHN2</accession>
<proteinExistence type="predicted"/>
<dbReference type="AlphaFoldDB" id="A0A1J1HHN2"/>
<organism evidence="1 2">
    <name type="scientific">Clunio marinus</name>
    <dbReference type="NCBI Taxonomy" id="568069"/>
    <lineage>
        <taxon>Eukaryota</taxon>
        <taxon>Metazoa</taxon>
        <taxon>Ecdysozoa</taxon>
        <taxon>Arthropoda</taxon>
        <taxon>Hexapoda</taxon>
        <taxon>Insecta</taxon>
        <taxon>Pterygota</taxon>
        <taxon>Neoptera</taxon>
        <taxon>Endopterygota</taxon>
        <taxon>Diptera</taxon>
        <taxon>Nematocera</taxon>
        <taxon>Chironomoidea</taxon>
        <taxon>Chironomidae</taxon>
        <taxon>Clunio</taxon>
    </lineage>
</organism>
<evidence type="ECO:0000313" key="1">
    <source>
        <dbReference type="EMBL" id="CRK87395.1"/>
    </source>
</evidence>
<protein>
    <submittedName>
        <fullName evidence="1">CLUMA_CG001197, isoform A</fullName>
    </submittedName>
</protein>
<gene>
    <name evidence="1" type="ORF">CLUMA_CG001197</name>
</gene>
<sequence length="66" mass="7828">MKGVAYDLIGSFEVHSENQRRRIRWKFIKIKQGKSINITLVITSYQFAGNMNQERCEKDFLLSRFS</sequence>
<dbReference type="Proteomes" id="UP000183832">
    <property type="component" value="Unassembled WGS sequence"/>
</dbReference>
<dbReference type="EMBL" id="CVRI01000004">
    <property type="protein sequence ID" value="CRK87395.1"/>
    <property type="molecule type" value="Genomic_DNA"/>
</dbReference>
<name>A0A1J1HHN2_9DIPT</name>